<dbReference type="Pfam" id="PF00011">
    <property type="entry name" value="HSP20"/>
    <property type="match status" value="1"/>
</dbReference>
<dbReference type="PANTHER" id="PTHR45640">
    <property type="entry name" value="HEAT SHOCK PROTEIN HSP-12.2-RELATED"/>
    <property type="match status" value="1"/>
</dbReference>
<proteinExistence type="predicted"/>
<dbReference type="SUPFAM" id="SSF49764">
    <property type="entry name" value="HSP20-like chaperones"/>
    <property type="match status" value="1"/>
</dbReference>
<dbReference type="AlphaFoldDB" id="A0AA36CR85"/>
<dbReference type="GO" id="GO:0005634">
    <property type="term" value="C:nucleus"/>
    <property type="evidence" value="ECO:0007669"/>
    <property type="project" value="TreeGrafter"/>
</dbReference>
<reference evidence="2" key="1">
    <citation type="submission" date="2023-06" db="EMBL/GenBank/DDBJ databases">
        <authorList>
            <person name="Delattre M."/>
        </authorList>
    </citation>
    <scope>NUCLEOTIDE SEQUENCE</scope>
    <source>
        <strain evidence="2">AF72</strain>
    </source>
</reference>
<dbReference type="CDD" id="cd06526">
    <property type="entry name" value="metazoan_ACD"/>
    <property type="match status" value="1"/>
</dbReference>
<sequence>MSIKIEPIEVRYKGKKFEPPRSTDVGVLRVCDDDNSFQVTFDVNGYNSKEVKVVGRNGVLEVHCNPTNRPDAPAASVKSCKFPHDVDCSTVRSNMTSSGTLEITARKY</sequence>
<dbReference type="GO" id="GO:0042026">
    <property type="term" value="P:protein refolding"/>
    <property type="evidence" value="ECO:0007669"/>
    <property type="project" value="TreeGrafter"/>
</dbReference>
<dbReference type="GO" id="GO:0009408">
    <property type="term" value="P:response to heat"/>
    <property type="evidence" value="ECO:0007669"/>
    <property type="project" value="TreeGrafter"/>
</dbReference>
<organism evidence="2 3">
    <name type="scientific">Mesorhabditis spiculigera</name>
    <dbReference type="NCBI Taxonomy" id="96644"/>
    <lineage>
        <taxon>Eukaryota</taxon>
        <taxon>Metazoa</taxon>
        <taxon>Ecdysozoa</taxon>
        <taxon>Nematoda</taxon>
        <taxon>Chromadorea</taxon>
        <taxon>Rhabditida</taxon>
        <taxon>Rhabditina</taxon>
        <taxon>Rhabditomorpha</taxon>
        <taxon>Rhabditoidea</taxon>
        <taxon>Rhabditidae</taxon>
        <taxon>Mesorhabditinae</taxon>
        <taxon>Mesorhabditis</taxon>
    </lineage>
</organism>
<accession>A0AA36CR85</accession>
<dbReference type="InterPro" id="IPR008978">
    <property type="entry name" value="HSP20-like_chaperone"/>
</dbReference>
<dbReference type="Proteomes" id="UP001177023">
    <property type="component" value="Unassembled WGS sequence"/>
</dbReference>
<evidence type="ECO:0000259" key="1">
    <source>
        <dbReference type="Pfam" id="PF00011"/>
    </source>
</evidence>
<dbReference type="Gene3D" id="2.60.40.790">
    <property type="match status" value="1"/>
</dbReference>
<feature type="domain" description="SHSP" evidence="1">
    <location>
        <begin position="32"/>
        <end position="107"/>
    </location>
</feature>
<dbReference type="GO" id="GO:0005737">
    <property type="term" value="C:cytoplasm"/>
    <property type="evidence" value="ECO:0007669"/>
    <property type="project" value="TreeGrafter"/>
</dbReference>
<keyword evidence="3" id="KW-1185">Reference proteome</keyword>
<dbReference type="GO" id="GO:0051082">
    <property type="term" value="F:unfolded protein binding"/>
    <property type="evidence" value="ECO:0007669"/>
    <property type="project" value="TreeGrafter"/>
</dbReference>
<name>A0AA36CR85_9BILA</name>
<evidence type="ECO:0000313" key="3">
    <source>
        <dbReference type="Proteomes" id="UP001177023"/>
    </source>
</evidence>
<gene>
    <name evidence="2" type="ORF">MSPICULIGERA_LOCUS11696</name>
</gene>
<dbReference type="InterPro" id="IPR002068">
    <property type="entry name" value="A-crystallin/Hsp20_dom"/>
</dbReference>
<comment type="caution">
    <text evidence="2">The sequence shown here is derived from an EMBL/GenBank/DDBJ whole genome shotgun (WGS) entry which is preliminary data.</text>
</comment>
<evidence type="ECO:0000313" key="2">
    <source>
        <dbReference type="EMBL" id="CAJ0573335.1"/>
    </source>
</evidence>
<dbReference type="PANTHER" id="PTHR45640:SF35">
    <property type="entry name" value="HEAT SHOCK PROTEIN HSP-12.2"/>
    <property type="match status" value="1"/>
</dbReference>
<dbReference type="EMBL" id="CATQJA010002617">
    <property type="protein sequence ID" value="CAJ0573335.1"/>
    <property type="molecule type" value="Genomic_DNA"/>
</dbReference>
<feature type="non-terminal residue" evidence="2">
    <location>
        <position position="1"/>
    </location>
</feature>
<dbReference type="InterPro" id="IPR001436">
    <property type="entry name" value="Alpha-crystallin/sHSP_animal"/>
</dbReference>
<protein>
    <recommendedName>
        <fullName evidence="1">SHSP domain-containing protein</fullName>
    </recommendedName>
</protein>